<keyword evidence="3" id="KW-1185">Reference proteome</keyword>
<dbReference type="Pfam" id="PF21527">
    <property type="entry name" value="Stv"/>
    <property type="match status" value="1"/>
</dbReference>
<dbReference type="InterPro" id="IPR003812">
    <property type="entry name" value="Fido"/>
</dbReference>
<proteinExistence type="predicted"/>
<comment type="caution">
    <text evidence="2">The sequence shown here is derived from an EMBL/GenBank/DDBJ whole genome shotgun (WGS) entry which is preliminary data.</text>
</comment>
<evidence type="ECO:0000313" key="2">
    <source>
        <dbReference type="EMBL" id="EYU14463.1"/>
    </source>
</evidence>
<dbReference type="PATRIC" id="fig|1393736.3.peg.3124"/>
<dbReference type="EMBL" id="JFGV01000047">
    <property type="protein sequence ID" value="EYU14463.1"/>
    <property type="molecule type" value="Genomic_DNA"/>
</dbReference>
<gene>
    <name evidence="2" type="ORF">BA1DRAFT_03049</name>
</gene>
<sequence>MKFNYQISEQSYSGYHSDIPVAIFSEQDFTKAYEIYHAKNFNYHRLRVEQVPYARYFRAFHHTDIHKQTYSVPELENRYEEMIYFNKNRQFETDADSITVMSNHIPYNYDFYGYTSLQYLKTKYSEELDRYHESNFDNEELNDIVLIDYFEGWRQEHNLTSNIDIETCLAIEDSIARVSILGLLKGNISNDIKQKIILPEGITFEMQQDLLNNDLGNKIGEFNQNVITKLQRLAKAEDTVSKISSPYQYIESRIKEISGNRVHLDQRVTVIISKRMLDKCKPKINREFDVCKNQPKPITKYFTIYDLIRNINHKEFNKVEYSGKDIKYLLNSDIENILIKLHDVTGDYERYINRFRNNEDVKYYINEGINKLSGSTGTTVDEFLDKYIEHMDEISYTESEIIADYYLNIIRQLFEAISMTLPISPIKGYLATITANTIIPLIQSAIVNTNEESHALQQEAWVNFAVSSAFHAIFSNRAISGKIAKGAKLIENSGGYITNKFNIKKININYRGNSQLARESVKKIPGSNTNPWRLENIRNRYKWFFDRKYWSRFNTEKKTEVLQSHLMKTQEAKELAEIVGWEKLNKMIKDSITLDYEGSPINKISFRKLEDEVAARSYTLINDRKRINYISTFLDDKLTFSDQLGKIINVEDISGSSHLNKAANWIVSKSTSNANDAHHVTKVLSKYIDKDISDFNILTQLHDELYRLKPGATLRHYRGFGDQIFPHMESSKTILPYYLARTKSVNGVDPFLIYSTLIEIHPFGDGNGRVARSAYALAYINKHRKFQALTNSSEKILTENANRPKTFVRSPTGDTRQDTFYLLRDKGEVGKFKILDNSDSNYTVGVDESNSKFNIYTAWDKNENPATSKTAIFSAHGGRENSARPIIFPKSKNLIFWAPDEYRLDDPLIERFVNEFNKLNPHSAVGGNYEKFWAAFPNRYKDYDLLKSLFTEKKFEQLKNIGNIIEKHTNLRAEDATGISASKLKNSSVPKVAEYQFSWYEKDKEKEYVLALIENRKTVIRVNDGTPAVDLISINPNVPIDKKVSIKDLIEFIKEKNYENVHVLACREIWDNGKPRSTTRSYAVTRGYRNEHEKYWENKELKTLPQPKTAGSSRTKREISTINVNEYLNESRDIKYLLTSMLFTNSNNTLSYSEYIIGVVTTDDKIITFADSLKQENYDIFLPGREEDSPELMQTQTVLDNHSLSNFNVYSNNLLDFSEITVGKHLHFKSGEKSDGNVILEINDSEGFRSLAIKVINLNMMGIYLANIINRNSQDFKAGREENGKLETSILDVNNLYLKRESENSYYIKVKFSIIDVK</sequence>
<dbReference type="InterPro" id="IPR049002">
    <property type="entry name" value="Stv"/>
</dbReference>
<reference evidence="2 3" key="1">
    <citation type="submission" date="2014-03" db="EMBL/GenBank/DDBJ databases">
        <title>Draft Genome of Photorhabdus luminescens BA1, an Egyptian Isolate.</title>
        <authorList>
            <person name="Ghazal S."/>
            <person name="Hurst S.G.IV."/>
            <person name="Morris K."/>
            <person name="Thomas K."/>
            <person name="Tisa L.S."/>
        </authorList>
    </citation>
    <scope>NUCLEOTIDE SEQUENCE [LARGE SCALE GENOMIC DNA]</scope>
    <source>
        <strain evidence="2 3">BA1</strain>
    </source>
</reference>
<evidence type="ECO:0000259" key="1">
    <source>
        <dbReference type="PROSITE" id="PS51459"/>
    </source>
</evidence>
<dbReference type="InterPro" id="IPR036597">
    <property type="entry name" value="Fido-like_dom_sf"/>
</dbReference>
<feature type="domain" description="Fido" evidence="1">
    <location>
        <begin position="693"/>
        <end position="825"/>
    </location>
</feature>
<evidence type="ECO:0000313" key="3">
    <source>
        <dbReference type="Proteomes" id="UP000023464"/>
    </source>
</evidence>
<dbReference type="Proteomes" id="UP000023464">
    <property type="component" value="Unassembled WGS sequence"/>
</dbReference>
<name>A0A022PHV4_9GAMM</name>
<accession>A0A022PHV4</accession>
<dbReference type="SUPFAM" id="SSF140931">
    <property type="entry name" value="Fic-like"/>
    <property type="match status" value="1"/>
</dbReference>
<dbReference type="RefSeq" id="WP_036780569.1">
    <property type="nucleotide sequence ID" value="NZ_CAWLTM010000068.1"/>
</dbReference>
<dbReference type="PROSITE" id="PS51459">
    <property type="entry name" value="FIDO"/>
    <property type="match status" value="1"/>
</dbReference>
<dbReference type="Gene3D" id="1.10.3290.10">
    <property type="entry name" value="Fido-like domain"/>
    <property type="match status" value="1"/>
</dbReference>
<protein>
    <submittedName>
        <fullName evidence="2">Fic/DOC family protein</fullName>
    </submittedName>
</protein>
<organism evidence="2 3">
    <name type="scientific">Photorhabdus aegyptia</name>
    <dbReference type="NCBI Taxonomy" id="2805098"/>
    <lineage>
        <taxon>Bacteria</taxon>
        <taxon>Pseudomonadati</taxon>
        <taxon>Pseudomonadota</taxon>
        <taxon>Gammaproteobacteria</taxon>
        <taxon>Enterobacterales</taxon>
        <taxon>Morganellaceae</taxon>
        <taxon>Photorhabdus</taxon>
    </lineage>
</organism>